<sequence>MSDWEQVFVNHANGGNYLLQNGTGSGGEKEFACGKFPSNSRPRKGDQYHITATPKHEIFAMNWTATCTFSGEPSEFK</sequence>
<protein>
    <submittedName>
        <fullName evidence="1">Uncharacterized protein</fullName>
    </submittedName>
</protein>
<accession>A0A2A6LW03</accession>
<dbReference type="AlphaFoldDB" id="A0A2A6LW03"/>
<organism evidence="1 2">
    <name type="scientific">Rhizobium fredii</name>
    <name type="common">Sinorhizobium fredii</name>
    <dbReference type="NCBI Taxonomy" id="380"/>
    <lineage>
        <taxon>Bacteria</taxon>
        <taxon>Pseudomonadati</taxon>
        <taxon>Pseudomonadota</taxon>
        <taxon>Alphaproteobacteria</taxon>
        <taxon>Hyphomicrobiales</taxon>
        <taxon>Rhizobiaceae</taxon>
        <taxon>Sinorhizobium/Ensifer group</taxon>
        <taxon>Sinorhizobium</taxon>
    </lineage>
</organism>
<evidence type="ECO:0000313" key="1">
    <source>
        <dbReference type="EMBL" id="PDT46480.1"/>
    </source>
</evidence>
<dbReference type="RefSeq" id="WP_097587241.1">
    <property type="nucleotide sequence ID" value="NZ_NWTC01000013.1"/>
</dbReference>
<dbReference type="Proteomes" id="UP000220353">
    <property type="component" value="Unassembled WGS sequence"/>
</dbReference>
<name>A0A2A6LW03_RHIFR</name>
<comment type="caution">
    <text evidence="1">The sequence shown here is derived from an EMBL/GenBank/DDBJ whole genome shotgun (WGS) entry which is preliminary data.</text>
</comment>
<proteinExistence type="predicted"/>
<reference evidence="1 2" key="1">
    <citation type="submission" date="2017-09" db="EMBL/GenBank/DDBJ databases">
        <title>Comparative genomics of rhizobia isolated from Phaseolus vulgaris in China.</title>
        <authorList>
            <person name="Tong W."/>
        </authorList>
    </citation>
    <scope>NUCLEOTIDE SEQUENCE [LARGE SCALE GENOMIC DNA]</scope>
    <source>
        <strain evidence="1 2">PCH1</strain>
    </source>
</reference>
<gene>
    <name evidence="1" type="ORF">CO661_17955</name>
</gene>
<evidence type="ECO:0000313" key="2">
    <source>
        <dbReference type="Proteomes" id="UP000220353"/>
    </source>
</evidence>
<dbReference type="EMBL" id="NWTC01000013">
    <property type="protein sequence ID" value="PDT46480.1"/>
    <property type="molecule type" value="Genomic_DNA"/>
</dbReference>